<evidence type="ECO:0000313" key="2">
    <source>
        <dbReference type="Proteomes" id="UP000603641"/>
    </source>
</evidence>
<comment type="caution">
    <text evidence="1">The sequence shown here is derived from an EMBL/GenBank/DDBJ whole genome shotgun (WGS) entry which is preliminary data.</text>
</comment>
<dbReference type="RefSeq" id="WP_191754630.1">
    <property type="nucleotide sequence ID" value="NZ_JACSQM010000007.1"/>
</dbReference>
<organism evidence="1 2">
    <name type="scientific">Fictibacillus norfolkensis</name>
    <dbReference type="NCBI Taxonomy" id="2762233"/>
    <lineage>
        <taxon>Bacteria</taxon>
        <taxon>Bacillati</taxon>
        <taxon>Bacillota</taxon>
        <taxon>Bacilli</taxon>
        <taxon>Bacillales</taxon>
        <taxon>Fictibacillaceae</taxon>
        <taxon>Fictibacillus</taxon>
    </lineage>
</organism>
<evidence type="ECO:0000313" key="1">
    <source>
        <dbReference type="EMBL" id="MBD7965390.1"/>
    </source>
</evidence>
<dbReference type="Proteomes" id="UP000603641">
    <property type="component" value="Unassembled WGS sequence"/>
</dbReference>
<reference evidence="1 2" key="1">
    <citation type="submission" date="2020-08" db="EMBL/GenBank/DDBJ databases">
        <title>A Genomic Blueprint of the Chicken Gut Microbiome.</title>
        <authorList>
            <person name="Gilroy R."/>
            <person name="Ravi A."/>
            <person name="Getino M."/>
            <person name="Pursley I."/>
            <person name="Horton D.L."/>
            <person name="Alikhan N.-F."/>
            <person name="Baker D."/>
            <person name="Gharbi K."/>
            <person name="Hall N."/>
            <person name="Watson M."/>
            <person name="Adriaenssens E.M."/>
            <person name="Foster-Nyarko E."/>
            <person name="Jarju S."/>
            <person name="Secka A."/>
            <person name="Antonio M."/>
            <person name="Oren A."/>
            <person name="Chaudhuri R."/>
            <person name="La Ragione R.M."/>
            <person name="Hildebrand F."/>
            <person name="Pallen M.J."/>
        </authorList>
    </citation>
    <scope>NUCLEOTIDE SEQUENCE [LARGE SCALE GENOMIC DNA]</scope>
    <source>
        <strain evidence="1 2">Sa2CUA10</strain>
    </source>
</reference>
<keyword evidence="2" id="KW-1185">Reference proteome</keyword>
<accession>A0ABR8SPH1</accession>
<dbReference type="EMBL" id="JACSQM010000007">
    <property type="protein sequence ID" value="MBD7965390.1"/>
    <property type="molecule type" value="Genomic_DNA"/>
</dbReference>
<proteinExistence type="predicted"/>
<name>A0ABR8SPH1_9BACL</name>
<sequence>MKKSAKEYLNLAVGIRNGSTAFLRSEQVEMRNMVSAIRGDKHLTRDGRIAKEKEVKGKKGADFLAKLLNRKQQHDANLIKAIKVAEKALKAKLKKPAQDEIDAFTRNFRNVKMEILLSNRPDQAEKRLKEFISEKVTDSYYAELVSQDFTEIIGSIVSAAGPQAPVFKARLFDQYQSLQNDFASDEVKEAREVKEMAEAYLNGGMFGGFIAEQAANDAFGNEVGFYLNKPEEFFAIEENIEHKPADFVDPELAEEARYQTAYQNINTNWGN</sequence>
<protein>
    <submittedName>
        <fullName evidence="1">Uncharacterized protein</fullName>
    </submittedName>
</protein>
<gene>
    <name evidence="1" type="ORF">H9648_15120</name>
</gene>